<feature type="compositionally biased region" description="Basic and acidic residues" evidence="1">
    <location>
        <begin position="15"/>
        <end position="31"/>
    </location>
</feature>
<accession>A0ABP6NPQ7</accession>
<feature type="region of interest" description="Disordered" evidence="1">
    <location>
        <begin position="15"/>
        <end position="34"/>
    </location>
</feature>
<dbReference type="RefSeq" id="WP_344531022.1">
    <property type="nucleotide sequence ID" value="NZ_BAAAUG010000262.1"/>
</dbReference>
<evidence type="ECO:0000313" key="2">
    <source>
        <dbReference type="EMBL" id="GAA3154713.1"/>
    </source>
</evidence>
<evidence type="ECO:0000313" key="3">
    <source>
        <dbReference type="Proteomes" id="UP001501637"/>
    </source>
</evidence>
<keyword evidence="3" id="KW-1185">Reference proteome</keyword>
<proteinExistence type="predicted"/>
<gene>
    <name evidence="2" type="ORF">GCM10010449_84720</name>
</gene>
<organism evidence="2 3">
    <name type="scientific">Streptomyces rectiviolaceus</name>
    <dbReference type="NCBI Taxonomy" id="332591"/>
    <lineage>
        <taxon>Bacteria</taxon>
        <taxon>Bacillati</taxon>
        <taxon>Actinomycetota</taxon>
        <taxon>Actinomycetes</taxon>
        <taxon>Kitasatosporales</taxon>
        <taxon>Streptomycetaceae</taxon>
        <taxon>Streptomyces</taxon>
    </lineage>
</organism>
<protein>
    <submittedName>
        <fullName evidence="2">Uncharacterized protein</fullName>
    </submittedName>
</protein>
<sequence>MGRDETATARLRELNAHFREHPRTGPAERHAPTVTSSAPLNIGILDHMKACVDEVVQHARATDPATGPAPAKVTSLYDWFREHTAHAGDEQQRVRETVIYRQGLEHAILQGDTDVVCTHPCPGCRTWGLQWDRARRRALCLNMDCQDRSGGGSTWSLGRIATQHITAQESLRRRAT</sequence>
<comment type="caution">
    <text evidence="2">The sequence shown here is derived from an EMBL/GenBank/DDBJ whole genome shotgun (WGS) entry which is preliminary data.</text>
</comment>
<dbReference type="Proteomes" id="UP001501637">
    <property type="component" value="Unassembled WGS sequence"/>
</dbReference>
<reference evidence="3" key="1">
    <citation type="journal article" date="2019" name="Int. J. Syst. Evol. Microbiol.">
        <title>The Global Catalogue of Microorganisms (GCM) 10K type strain sequencing project: providing services to taxonomists for standard genome sequencing and annotation.</title>
        <authorList>
            <consortium name="The Broad Institute Genomics Platform"/>
            <consortium name="The Broad Institute Genome Sequencing Center for Infectious Disease"/>
            <person name="Wu L."/>
            <person name="Ma J."/>
        </authorList>
    </citation>
    <scope>NUCLEOTIDE SEQUENCE [LARGE SCALE GENOMIC DNA]</scope>
    <source>
        <strain evidence="3">JCM 9092</strain>
    </source>
</reference>
<name>A0ABP6NPQ7_9ACTN</name>
<evidence type="ECO:0000256" key="1">
    <source>
        <dbReference type="SAM" id="MobiDB-lite"/>
    </source>
</evidence>
<dbReference type="EMBL" id="BAAAUG010000262">
    <property type="protein sequence ID" value="GAA3154713.1"/>
    <property type="molecule type" value="Genomic_DNA"/>
</dbReference>